<protein>
    <submittedName>
        <fullName evidence="2">Lactate utilization protein C</fullName>
    </submittedName>
</protein>
<reference evidence="2 3" key="1">
    <citation type="submission" date="2019-02" db="EMBL/GenBank/DDBJ databases">
        <title>Deep-cultivation of Planctomycetes and their phenomic and genomic characterization uncovers novel biology.</title>
        <authorList>
            <person name="Wiegand S."/>
            <person name="Jogler M."/>
            <person name="Boedeker C."/>
            <person name="Pinto D."/>
            <person name="Vollmers J."/>
            <person name="Rivas-Marin E."/>
            <person name="Kohn T."/>
            <person name="Peeters S.H."/>
            <person name="Heuer A."/>
            <person name="Rast P."/>
            <person name="Oberbeckmann S."/>
            <person name="Bunk B."/>
            <person name="Jeske O."/>
            <person name="Meyerdierks A."/>
            <person name="Storesund J.E."/>
            <person name="Kallscheuer N."/>
            <person name="Luecker S."/>
            <person name="Lage O.M."/>
            <person name="Pohl T."/>
            <person name="Merkel B.J."/>
            <person name="Hornburger P."/>
            <person name="Mueller R.-W."/>
            <person name="Bruemmer F."/>
            <person name="Labrenz M."/>
            <person name="Spormann A.M."/>
            <person name="Op den Camp H."/>
            <person name="Overmann J."/>
            <person name="Amann R."/>
            <person name="Jetten M.S.M."/>
            <person name="Mascher T."/>
            <person name="Medema M.H."/>
            <person name="Devos D.P."/>
            <person name="Kaster A.-K."/>
            <person name="Ovreas L."/>
            <person name="Rohde M."/>
            <person name="Galperin M.Y."/>
            <person name="Jogler C."/>
        </authorList>
    </citation>
    <scope>NUCLEOTIDE SEQUENCE [LARGE SCALE GENOMIC DNA]</scope>
    <source>
        <strain evidence="2 3">Mal48</strain>
    </source>
</reference>
<dbReference type="Gene3D" id="3.40.50.10420">
    <property type="entry name" value="NagB/RpiA/CoA transferase-like"/>
    <property type="match status" value="1"/>
</dbReference>
<evidence type="ECO:0000313" key="2">
    <source>
        <dbReference type="EMBL" id="QDT33493.1"/>
    </source>
</evidence>
<accession>A0A517QPE2</accession>
<organism evidence="2 3">
    <name type="scientific">Thalassoglobus polymorphus</name>
    <dbReference type="NCBI Taxonomy" id="2527994"/>
    <lineage>
        <taxon>Bacteria</taxon>
        <taxon>Pseudomonadati</taxon>
        <taxon>Planctomycetota</taxon>
        <taxon>Planctomycetia</taxon>
        <taxon>Planctomycetales</taxon>
        <taxon>Planctomycetaceae</taxon>
        <taxon>Thalassoglobus</taxon>
    </lineage>
</organism>
<dbReference type="RefSeq" id="WP_145199871.1">
    <property type="nucleotide sequence ID" value="NZ_CP036267.1"/>
</dbReference>
<dbReference type="InterPro" id="IPR003741">
    <property type="entry name" value="LUD_dom"/>
</dbReference>
<dbReference type="AlphaFoldDB" id="A0A517QPE2"/>
<dbReference type="InterPro" id="IPR024185">
    <property type="entry name" value="FTHF_cligase-like_sf"/>
</dbReference>
<dbReference type="PANTHER" id="PTHR43682">
    <property type="entry name" value="LACTATE UTILIZATION PROTEIN C"/>
    <property type="match status" value="1"/>
</dbReference>
<dbReference type="Proteomes" id="UP000315724">
    <property type="component" value="Chromosome"/>
</dbReference>
<sequence length="198" mass="21501">MSSRDQILNKIKKNLPQAVPLPDHQGDWIQYEDPVSQFIATLESVGGAAHVISNLDEIPTILGDSVSDDDLVVSCVPGVFDGRMDLSTISDPHDLKSVDFAILPGQLMVAENGSIWVTDENVSLRVLFFLSQHLALVVPKSAIVNNMHEAYERIDPSLRSFGTFISGPSKTADIEQALVKGAHGARTLNVFLVEGLPE</sequence>
<dbReference type="KEGG" id="tpol:Mal48_27460"/>
<dbReference type="PANTHER" id="PTHR43682:SF1">
    <property type="entry name" value="LACTATE UTILIZATION PROTEIN C"/>
    <property type="match status" value="1"/>
</dbReference>
<dbReference type="InterPro" id="IPR037171">
    <property type="entry name" value="NagB/RpiA_transferase-like"/>
</dbReference>
<feature type="domain" description="LUD" evidence="1">
    <location>
        <begin position="96"/>
        <end position="193"/>
    </location>
</feature>
<keyword evidence="3" id="KW-1185">Reference proteome</keyword>
<name>A0A517QPE2_9PLAN</name>
<dbReference type="Pfam" id="PF02589">
    <property type="entry name" value="LUD_dom"/>
    <property type="match status" value="1"/>
</dbReference>
<dbReference type="SUPFAM" id="SSF100950">
    <property type="entry name" value="NagB/RpiA/CoA transferase-like"/>
    <property type="match status" value="1"/>
</dbReference>
<dbReference type="EMBL" id="CP036267">
    <property type="protein sequence ID" value="QDT33493.1"/>
    <property type="molecule type" value="Genomic_DNA"/>
</dbReference>
<proteinExistence type="predicted"/>
<evidence type="ECO:0000313" key="3">
    <source>
        <dbReference type="Proteomes" id="UP000315724"/>
    </source>
</evidence>
<evidence type="ECO:0000259" key="1">
    <source>
        <dbReference type="Pfam" id="PF02589"/>
    </source>
</evidence>
<dbReference type="OrthoDB" id="9794157at2"/>
<gene>
    <name evidence="2" type="primary">lutC</name>
    <name evidence="2" type="ORF">Mal48_27460</name>
</gene>